<protein>
    <submittedName>
        <fullName evidence="1">Retinol dehydrogenase</fullName>
    </submittedName>
</protein>
<accession>A0A2A3E422</accession>
<dbReference type="Proteomes" id="UP000242457">
    <property type="component" value="Unassembled WGS sequence"/>
</dbReference>
<name>A0A2A3E422_APICC</name>
<dbReference type="AlphaFoldDB" id="A0A2A3E422"/>
<dbReference type="SUPFAM" id="SSF51735">
    <property type="entry name" value="NAD(P)-binding Rossmann-fold domains"/>
    <property type="match status" value="1"/>
</dbReference>
<sequence length="72" mass="8453">MLNDCYFKPHYFYMISSTEYRRVIPFSEVNEIVKSNNRLNGKTVVITGANCGIGKETARDLYKRAYFENVYI</sequence>
<reference evidence="1 2" key="1">
    <citation type="submission" date="2014-07" db="EMBL/GenBank/DDBJ databases">
        <title>Genomic and transcriptomic analysis on Apis cerana provide comprehensive insights into honey bee biology.</title>
        <authorList>
            <person name="Diao Q."/>
            <person name="Sun L."/>
            <person name="Zheng H."/>
            <person name="Zheng H."/>
            <person name="Xu S."/>
            <person name="Wang S."/>
            <person name="Zeng Z."/>
            <person name="Hu F."/>
            <person name="Su S."/>
            <person name="Wu J."/>
        </authorList>
    </citation>
    <scope>NUCLEOTIDE SEQUENCE [LARGE SCALE GENOMIC DNA]</scope>
    <source>
        <tissue evidence="1">Pupae without intestine</tissue>
    </source>
</reference>
<proteinExistence type="predicted"/>
<dbReference type="OrthoDB" id="191139at2759"/>
<dbReference type="Gene3D" id="3.40.50.720">
    <property type="entry name" value="NAD(P)-binding Rossmann-like Domain"/>
    <property type="match status" value="1"/>
</dbReference>
<keyword evidence="2" id="KW-1185">Reference proteome</keyword>
<evidence type="ECO:0000313" key="1">
    <source>
        <dbReference type="EMBL" id="PBC26244.1"/>
    </source>
</evidence>
<gene>
    <name evidence="1" type="ORF">APICC_08321</name>
</gene>
<dbReference type="EMBL" id="KZ288402">
    <property type="protein sequence ID" value="PBC26244.1"/>
    <property type="molecule type" value="Genomic_DNA"/>
</dbReference>
<dbReference type="InterPro" id="IPR036291">
    <property type="entry name" value="NAD(P)-bd_dom_sf"/>
</dbReference>
<evidence type="ECO:0000313" key="2">
    <source>
        <dbReference type="Proteomes" id="UP000242457"/>
    </source>
</evidence>
<organism evidence="1 2">
    <name type="scientific">Apis cerana cerana</name>
    <name type="common">Oriental honeybee</name>
    <dbReference type="NCBI Taxonomy" id="94128"/>
    <lineage>
        <taxon>Eukaryota</taxon>
        <taxon>Metazoa</taxon>
        <taxon>Ecdysozoa</taxon>
        <taxon>Arthropoda</taxon>
        <taxon>Hexapoda</taxon>
        <taxon>Insecta</taxon>
        <taxon>Pterygota</taxon>
        <taxon>Neoptera</taxon>
        <taxon>Endopterygota</taxon>
        <taxon>Hymenoptera</taxon>
        <taxon>Apocrita</taxon>
        <taxon>Aculeata</taxon>
        <taxon>Apoidea</taxon>
        <taxon>Anthophila</taxon>
        <taxon>Apidae</taxon>
        <taxon>Apis</taxon>
    </lineage>
</organism>